<protein>
    <recommendedName>
        <fullName evidence="11">Isopentenyl-diphosphate delta-isomerase</fullName>
        <shortName evidence="11">IPP isomerase</shortName>
        <ecNumber evidence="11">5.3.3.2</ecNumber>
    </recommendedName>
    <alternativeName>
        <fullName evidence="11">Isopentenyl diphosphate:dimethylallyl diphosphate isomerase</fullName>
    </alternativeName>
    <alternativeName>
        <fullName evidence="11">Isopentenyl pyrophosphate isomerase</fullName>
    </alternativeName>
    <alternativeName>
        <fullName evidence="11">Type 2 isopentenyl diphosphate isomerase</fullName>
        <shortName evidence="11">IDI-2</shortName>
    </alternativeName>
</protein>
<gene>
    <name evidence="11" type="primary">fni</name>
    <name evidence="13" type="ORF">NEF87_004204</name>
</gene>
<dbReference type="GO" id="GO:0004452">
    <property type="term" value="F:isopentenyl-diphosphate delta-isomerase activity"/>
    <property type="evidence" value="ECO:0007669"/>
    <property type="project" value="UniProtKB-EC"/>
</dbReference>
<keyword evidence="9 11" id="KW-0413">Isomerase</keyword>
<comment type="catalytic activity">
    <reaction evidence="11">
        <text>isopentenyl diphosphate = dimethylallyl diphosphate</text>
        <dbReference type="Rhea" id="RHEA:23284"/>
        <dbReference type="ChEBI" id="CHEBI:57623"/>
        <dbReference type="ChEBI" id="CHEBI:128769"/>
        <dbReference type="EC" id="5.3.3.2"/>
    </reaction>
</comment>
<feature type="binding site" evidence="11">
    <location>
        <position position="248"/>
    </location>
    <ligand>
        <name>FMN</name>
        <dbReference type="ChEBI" id="CHEBI:58210"/>
    </ligand>
</feature>
<keyword evidence="6 11" id="KW-0460">Magnesium</keyword>
<keyword evidence="4 11" id="KW-0288">FMN</keyword>
<evidence type="ECO:0000256" key="1">
    <source>
        <dbReference type="ARBA" id="ARBA00001917"/>
    </source>
</evidence>
<comment type="subcellular location">
    <subcellularLocation>
        <location evidence="11">Cytoplasm</location>
    </subcellularLocation>
</comment>
<keyword evidence="8 11" id="KW-0414">Isoprene biosynthesis</keyword>
<dbReference type="Proteomes" id="UP001208689">
    <property type="component" value="Chromosome"/>
</dbReference>
<evidence type="ECO:0000313" key="13">
    <source>
        <dbReference type="EMBL" id="UYP47919.1"/>
    </source>
</evidence>
<dbReference type="InterPro" id="IPR011179">
    <property type="entry name" value="IPdP_isomerase"/>
</dbReference>
<comment type="caution">
    <text evidence="11">Lacks conserved residue(s) required for the propagation of feature annotation.</text>
</comment>
<feature type="domain" description="FMN-dependent dehydrogenase" evidence="12">
    <location>
        <begin position="202"/>
        <end position="371"/>
    </location>
</feature>
<feature type="binding site" evidence="11">
    <location>
        <begin position="88"/>
        <end position="90"/>
    </location>
    <ligand>
        <name>FMN</name>
        <dbReference type="ChEBI" id="CHEBI:58210"/>
    </ligand>
</feature>
<comment type="subunit">
    <text evidence="10 11">Homooctamer. Dimer of tetramers.</text>
</comment>
<evidence type="ECO:0000313" key="14">
    <source>
        <dbReference type="Proteomes" id="UP001208689"/>
    </source>
</evidence>
<reference evidence="13" key="1">
    <citation type="submission" date="2022-09" db="EMBL/GenBank/DDBJ databases">
        <title>Actin cytoskeleton and complex cell architecture in an #Asgard archaeon.</title>
        <authorList>
            <person name="Ponce Toledo R.I."/>
            <person name="Schleper C."/>
            <person name="Rodrigues Oliveira T."/>
            <person name="Wollweber F."/>
            <person name="Xu J."/>
            <person name="Rittmann S."/>
            <person name="Klingl A."/>
            <person name="Pilhofer M."/>
        </authorList>
    </citation>
    <scope>NUCLEOTIDE SEQUENCE</scope>
    <source>
        <strain evidence="13">B-35</strain>
    </source>
</reference>
<keyword evidence="14" id="KW-1185">Reference proteome</keyword>
<keyword evidence="5 11" id="KW-0479">Metal-binding</keyword>
<evidence type="ECO:0000256" key="3">
    <source>
        <dbReference type="ARBA" id="ARBA00022630"/>
    </source>
</evidence>
<evidence type="ECO:0000256" key="6">
    <source>
        <dbReference type="ARBA" id="ARBA00022842"/>
    </source>
</evidence>
<feature type="binding site" evidence="11">
    <location>
        <begin position="304"/>
        <end position="306"/>
    </location>
    <ligand>
        <name>FMN</name>
        <dbReference type="ChEBI" id="CHEBI:58210"/>
    </ligand>
</feature>
<evidence type="ECO:0000256" key="4">
    <source>
        <dbReference type="ARBA" id="ARBA00022643"/>
    </source>
</evidence>
<evidence type="ECO:0000256" key="8">
    <source>
        <dbReference type="ARBA" id="ARBA00023229"/>
    </source>
</evidence>
<feature type="binding site" evidence="11">
    <location>
        <position position="218"/>
    </location>
    <ligand>
        <name>FMN</name>
        <dbReference type="ChEBI" id="CHEBI:58210"/>
    </ligand>
</feature>
<dbReference type="PANTHER" id="PTHR43665">
    <property type="entry name" value="ISOPENTENYL-DIPHOSPHATE DELTA-ISOMERASE"/>
    <property type="match status" value="1"/>
</dbReference>
<evidence type="ECO:0000256" key="5">
    <source>
        <dbReference type="ARBA" id="ARBA00022723"/>
    </source>
</evidence>
<dbReference type="Pfam" id="PF01070">
    <property type="entry name" value="FMN_dh"/>
    <property type="match status" value="1"/>
</dbReference>
<proteinExistence type="inferred from homology"/>
<dbReference type="EMBL" id="CP104013">
    <property type="protein sequence ID" value="UYP47919.1"/>
    <property type="molecule type" value="Genomic_DNA"/>
</dbReference>
<dbReference type="Gene3D" id="3.20.20.70">
    <property type="entry name" value="Aldolase class I"/>
    <property type="match status" value="1"/>
</dbReference>
<comment type="cofactor">
    <cofactor evidence="1 11">
        <name>FMN</name>
        <dbReference type="ChEBI" id="CHEBI:58210"/>
    </cofactor>
</comment>
<keyword evidence="2 11" id="KW-0963">Cytoplasm</keyword>
<dbReference type="HAMAP" id="MF_00354">
    <property type="entry name" value="Idi_2"/>
    <property type="match status" value="1"/>
</dbReference>
<feature type="binding site" evidence="11">
    <location>
        <position position="150"/>
    </location>
    <ligand>
        <name>FMN</name>
        <dbReference type="ChEBI" id="CHEBI:58210"/>
    </ligand>
</feature>
<sequence>MDIYDWNRNLLKINRLNNKYHMKPDEFLKYQFRTLEVVLKEDVQYDGKDYFKDVYFVPNNLTTVSISDVDLSSTFMGKRLQYPICVASLTGGDKKLTEINKTIGAFANEYQIAQGIGDQIHCVQPNVSKEVIESYSIVREQNPNGMIFANLSGKYLIKSKTYINDVRKAIETINADALEIYIEPLLNILWSRESPGTLGFLERLKKVILSTDIPVFVKTVSTGLSSEDVRQLWDAGVAGINIQGIGGTSFARIETLKRLTLSQKQAVPTVKRPFDYFGTPTVWSLLDVKLRPENKDIPLILGGGIRDGRQAVKALAFGADIISLGYPVLIKLTEDFGYPEEHNLERWFTRFIHQMKMTMCLLGARNIDELREIVRSRVVIFGKTKEWLEGRNLSFPPKNKHL</sequence>
<organism evidence="13 14">
    <name type="scientific">Candidatus Lokiarchaeum ossiferum</name>
    <dbReference type="NCBI Taxonomy" id="2951803"/>
    <lineage>
        <taxon>Archaea</taxon>
        <taxon>Promethearchaeati</taxon>
        <taxon>Promethearchaeota</taxon>
        <taxon>Promethearchaeia</taxon>
        <taxon>Promethearchaeales</taxon>
        <taxon>Promethearchaeaceae</taxon>
        <taxon>Candidatus Lokiarchaeum</taxon>
    </lineage>
</organism>
<name>A0ABY6HWL3_9ARCH</name>
<comment type="function">
    <text evidence="11">Involved in the biosynthesis of isoprenoids. Catalyzes the 1,3-allylic rearrangement of the homoallylic substrate isopentenyl (IPP) to its allylic isomer, dimethylallyl diphosphate (DMAPP).</text>
</comment>
<evidence type="ECO:0000256" key="7">
    <source>
        <dbReference type="ARBA" id="ARBA00022857"/>
    </source>
</evidence>
<keyword evidence="7 11" id="KW-0521">NADP</keyword>
<keyword evidence="3 11" id="KW-0285">Flavoprotein</keyword>
<comment type="cofactor">
    <cofactor evidence="11">
        <name>Mg(2+)</name>
        <dbReference type="ChEBI" id="CHEBI:18420"/>
    </cofactor>
</comment>
<comment type="cofactor">
    <cofactor evidence="11">
        <name>NADPH</name>
        <dbReference type="ChEBI" id="CHEBI:57783"/>
    </cofactor>
</comment>
<dbReference type="InterPro" id="IPR000262">
    <property type="entry name" value="FMN-dep_DH"/>
</dbReference>
<evidence type="ECO:0000256" key="2">
    <source>
        <dbReference type="ARBA" id="ARBA00022490"/>
    </source>
</evidence>
<dbReference type="EC" id="5.3.3.2" evidence="11"/>
<comment type="similarity">
    <text evidence="11">Belongs to the IPP isomerase type 2 family.</text>
</comment>
<evidence type="ECO:0000259" key="12">
    <source>
        <dbReference type="Pfam" id="PF01070"/>
    </source>
</evidence>
<dbReference type="PANTHER" id="PTHR43665:SF1">
    <property type="entry name" value="ISOPENTENYL-DIPHOSPHATE DELTA-ISOMERASE"/>
    <property type="match status" value="1"/>
</dbReference>
<accession>A0ABY6HWL3</accession>
<evidence type="ECO:0000256" key="11">
    <source>
        <dbReference type="HAMAP-Rule" id="MF_00354"/>
    </source>
</evidence>
<dbReference type="SUPFAM" id="SSF51395">
    <property type="entry name" value="FMN-linked oxidoreductases"/>
    <property type="match status" value="1"/>
</dbReference>
<evidence type="ECO:0000256" key="9">
    <source>
        <dbReference type="ARBA" id="ARBA00023235"/>
    </source>
</evidence>
<dbReference type="InterPro" id="IPR013785">
    <property type="entry name" value="Aldolase_TIM"/>
</dbReference>
<evidence type="ECO:0000256" key="10">
    <source>
        <dbReference type="ARBA" id="ARBA00025810"/>
    </source>
</evidence>